<feature type="region of interest" description="Disordered" evidence="2">
    <location>
        <begin position="152"/>
        <end position="186"/>
    </location>
</feature>
<organism evidence="4 5">
    <name type="scientific">Ascobolus immersus RN42</name>
    <dbReference type="NCBI Taxonomy" id="1160509"/>
    <lineage>
        <taxon>Eukaryota</taxon>
        <taxon>Fungi</taxon>
        <taxon>Dikarya</taxon>
        <taxon>Ascomycota</taxon>
        <taxon>Pezizomycotina</taxon>
        <taxon>Pezizomycetes</taxon>
        <taxon>Pezizales</taxon>
        <taxon>Ascobolaceae</taxon>
        <taxon>Ascobolus</taxon>
    </lineage>
</organism>
<feature type="signal peptide" evidence="3">
    <location>
        <begin position="1"/>
        <end position="28"/>
    </location>
</feature>
<dbReference type="AlphaFoldDB" id="A0A3N4IDU7"/>
<dbReference type="Proteomes" id="UP000275078">
    <property type="component" value="Unassembled WGS sequence"/>
</dbReference>
<evidence type="ECO:0000256" key="1">
    <source>
        <dbReference type="SAM" id="Coils"/>
    </source>
</evidence>
<feature type="chain" id="PRO_5018072510" evidence="3">
    <location>
        <begin position="29"/>
        <end position="453"/>
    </location>
</feature>
<proteinExistence type="predicted"/>
<name>A0A3N4IDU7_ASCIM</name>
<evidence type="ECO:0000256" key="2">
    <source>
        <dbReference type="SAM" id="MobiDB-lite"/>
    </source>
</evidence>
<dbReference type="EMBL" id="ML119663">
    <property type="protein sequence ID" value="RPA83736.1"/>
    <property type="molecule type" value="Genomic_DNA"/>
</dbReference>
<keyword evidence="1" id="KW-0175">Coiled coil</keyword>
<reference evidence="4 5" key="1">
    <citation type="journal article" date="2018" name="Nat. Ecol. Evol.">
        <title>Pezizomycetes genomes reveal the molecular basis of ectomycorrhizal truffle lifestyle.</title>
        <authorList>
            <person name="Murat C."/>
            <person name="Payen T."/>
            <person name="Noel B."/>
            <person name="Kuo A."/>
            <person name="Morin E."/>
            <person name="Chen J."/>
            <person name="Kohler A."/>
            <person name="Krizsan K."/>
            <person name="Balestrini R."/>
            <person name="Da Silva C."/>
            <person name="Montanini B."/>
            <person name="Hainaut M."/>
            <person name="Levati E."/>
            <person name="Barry K.W."/>
            <person name="Belfiori B."/>
            <person name="Cichocki N."/>
            <person name="Clum A."/>
            <person name="Dockter R.B."/>
            <person name="Fauchery L."/>
            <person name="Guy J."/>
            <person name="Iotti M."/>
            <person name="Le Tacon F."/>
            <person name="Lindquist E.A."/>
            <person name="Lipzen A."/>
            <person name="Malagnac F."/>
            <person name="Mello A."/>
            <person name="Molinier V."/>
            <person name="Miyauchi S."/>
            <person name="Poulain J."/>
            <person name="Riccioni C."/>
            <person name="Rubini A."/>
            <person name="Sitrit Y."/>
            <person name="Splivallo R."/>
            <person name="Traeger S."/>
            <person name="Wang M."/>
            <person name="Zifcakova L."/>
            <person name="Wipf D."/>
            <person name="Zambonelli A."/>
            <person name="Paolocci F."/>
            <person name="Nowrousian M."/>
            <person name="Ottonello S."/>
            <person name="Baldrian P."/>
            <person name="Spatafora J.W."/>
            <person name="Henrissat B."/>
            <person name="Nagy L.G."/>
            <person name="Aury J.M."/>
            <person name="Wincker P."/>
            <person name="Grigoriev I.V."/>
            <person name="Bonfante P."/>
            <person name="Martin F.M."/>
        </authorList>
    </citation>
    <scope>NUCLEOTIDE SEQUENCE [LARGE SCALE GENOMIC DNA]</scope>
    <source>
        <strain evidence="4 5">RN42</strain>
    </source>
</reference>
<keyword evidence="3" id="KW-0732">Signal</keyword>
<feature type="coiled-coil region" evidence="1">
    <location>
        <begin position="119"/>
        <end position="146"/>
    </location>
</feature>
<gene>
    <name evidence="4" type="ORF">BJ508DRAFT_324445</name>
</gene>
<keyword evidence="5" id="KW-1185">Reference proteome</keyword>
<sequence>MNFPKLHLMTHFCTYILMFGALRPLSTSNNEICLGAYKEAFRHSNKDMFENQVFRWVAWEESIIAKTAAILDLLERGILGPEAAKDAGIHLGLYSSTDERKRWRREIRLRFMSKTRREKLLARRKREQARQAIELTEQEKLRLQARRLYGIDKEDESDEEDNEDVRDKEDSNGEGSGSDDEDPWNELVDFDKGLYTPRDSSGAPKKPKYQHRLMHAITDSMIVPVRTVAEASEALHCDDFPLLLRDCLQQFGPLKRFDLDDTEKLQDVPVIPYSRLDLVRSTFRYPKPNSYSEDYHIRCTGIQGRWRKNKTARKDWVAYADGTETILSNEKVGRLEMLFTVLLEDTSLSAPDGERKRVERAFAAIRPTELVTRTGAFKARRTYKVQWSDIPLILMPVEKITRCVQVVPIIGPYKWNQPFTPPMTDQEVWDMYDKALGFIVNNRIDCETFNCYW</sequence>
<evidence type="ECO:0000313" key="5">
    <source>
        <dbReference type="Proteomes" id="UP000275078"/>
    </source>
</evidence>
<feature type="compositionally biased region" description="Acidic residues" evidence="2">
    <location>
        <begin position="153"/>
        <end position="164"/>
    </location>
</feature>
<accession>A0A3N4IDU7</accession>
<evidence type="ECO:0000313" key="4">
    <source>
        <dbReference type="EMBL" id="RPA83736.1"/>
    </source>
</evidence>
<protein>
    <submittedName>
        <fullName evidence="4">Uncharacterized protein</fullName>
    </submittedName>
</protein>
<evidence type="ECO:0000256" key="3">
    <source>
        <dbReference type="SAM" id="SignalP"/>
    </source>
</evidence>